<evidence type="ECO:0000313" key="3">
    <source>
        <dbReference type="Proteomes" id="UP000677305"/>
    </source>
</evidence>
<dbReference type="Pfam" id="PF11007">
    <property type="entry name" value="CotJA"/>
    <property type="match status" value="1"/>
</dbReference>
<accession>A0A8J8M7U8</accession>
<name>A0A8J8M7U8_9FIRM</name>
<dbReference type="EMBL" id="CP058561">
    <property type="protein sequence ID" value="QUH27785.1"/>
    <property type="molecule type" value="Genomic_DNA"/>
</dbReference>
<reference evidence="2 3" key="1">
    <citation type="submission" date="2020-07" db="EMBL/GenBank/DDBJ databases">
        <title>Vallitalea guaymasensis genome.</title>
        <authorList>
            <person name="Postec A."/>
        </authorList>
    </citation>
    <scope>NUCLEOTIDE SEQUENCE [LARGE SCALE GENOMIC DNA]</scope>
    <source>
        <strain evidence="2 3">Ra1766G1</strain>
    </source>
</reference>
<evidence type="ECO:0000256" key="1">
    <source>
        <dbReference type="SAM" id="MobiDB-lite"/>
    </source>
</evidence>
<feature type="compositionally biased region" description="Basic and acidic residues" evidence="1">
    <location>
        <begin position="24"/>
        <end position="36"/>
    </location>
</feature>
<dbReference type="RefSeq" id="WP_212692097.1">
    <property type="nucleotide sequence ID" value="NZ_CP058561.1"/>
</dbReference>
<feature type="compositionally biased region" description="Basic and acidic residues" evidence="1">
    <location>
        <begin position="1"/>
        <end position="17"/>
    </location>
</feature>
<dbReference type="KEGG" id="vgu:HYG85_02180"/>
<sequence>MRDMYNSKRPVFLERPNRMQPQVRPDKDKNESMKQPEPEIRLATAYIPNQPYVGLVPLQEGFHRGSMFPNLYQPYRDWRRH</sequence>
<feature type="region of interest" description="Disordered" evidence="1">
    <location>
        <begin position="1"/>
        <end position="36"/>
    </location>
</feature>
<dbReference type="Proteomes" id="UP000677305">
    <property type="component" value="Chromosome"/>
</dbReference>
<gene>
    <name evidence="2" type="ORF">HYG85_02180</name>
</gene>
<organism evidence="2 3">
    <name type="scientific">Vallitalea guaymasensis</name>
    <dbReference type="NCBI Taxonomy" id="1185412"/>
    <lineage>
        <taxon>Bacteria</taxon>
        <taxon>Bacillati</taxon>
        <taxon>Bacillota</taxon>
        <taxon>Clostridia</taxon>
        <taxon>Lachnospirales</taxon>
        <taxon>Vallitaleaceae</taxon>
        <taxon>Vallitalea</taxon>
    </lineage>
</organism>
<proteinExistence type="predicted"/>
<keyword evidence="3" id="KW-1185">Reference proteome</keyword>
<evidence type="ECO:0000313" key="2">
    <source>
        <dbReference type="EMBL" id="QUH27785.1"/>
    </source>
</evidence>
<protein>
    <submittedName>
        <fullName evidence="2">Spore coat associated protein CotJA</fullName>
    </submittedName>
</protein>
<dbReference type="AlphaFoldDB" id="A0A8J8M7U8"/>
<dbReference type="InterPro" id="IPR020256">
    <property type="entry name" value="Spore_coat_CotJA"/>
</dbReference>